<gene>
    <name evidence="10" type="ORF">H0235_018441</name>
</gene>
<organism evidence="10 11">
    <name type="scientific">Vespula pensylvanica</name>
    <name type="common">Western yellow jacket</name>
    <name type="synonym">Wasp</name>
    <dbReference type="NCBI Taxonomy" id="30213"/>
    <lineage>
        <taxon>Eukaryota</taxon>
        <taxon>Metazoa</taxon>
        <taxon>Ecdysozoa</taxon>
        <taxon>Arthropoda</taxon>
        <taxon>Hexapoda</taxon>
        <taxon>Insecta</taxon>
        <taxon>Pterygota</taxon>
        <taxon>Neoptera</taxon>
        <taxon>Endopterygota</taxon>
        <taxon>Hymenoptera</taxon>
        <taxon>Apocrita</taxon>
        <taxon>Aculeata</taxon>
        <taxon>Vespoidea</taxon>
        <taxon>Vespidae</taxon>
        <taxon>Vespinae</taxon>
        <taxon>Vespula</taxon>
    </lineage>
</organism>
<protein>
    <submittedName>
        <fullName evidence="10">Uncharacterized protein</fullName>
    </submittedName>
</protein>
<dbReference type="PANTHER" id="PTHR21137:SF43">
    <property type="entry name" value="ODORANT RECEPTOR 47A-RELATED"/>
    <property type="match status" value="1"/>
</dbReference>
<keyword evidence="8" id="KW-0807">Transducer</keyword>
<evidence type="ECO:0000256" key="6">
    <source>
        <dbReference type="ARBA" id="ARBA00023136"/>
    </source>
</evidence>
<keyword evidence="4" id="KW-0552">Olfaction</keyword>
<feature type="transmembrane region" description="Helical" evidence="9">
    <location>
        <begin position="429"/>
        <end position="449"/>
    </location>
</feature>
<dbReference type="Proteomes" id="UP000600918">
    <property type="component" value="Unassembled WGS sequence"/>
</dbReference>
<dbReference type="Pfam" id="PF02949">
    <property type="entry name" value="7tm_6"/>
    <property type="match status" value="4"/>
</dbReference>
<feature type="transmembrane region" description="Helical" evidence="9">
    <location>
        <begin position="103"/>
        <end position="125"/>
    </location>
</feature>
<evidence type="ECO:0000256" key="3">
    <source>
        <dbReference type="ARBA" id="ARBA00022692"/>
    </source>
</evidence>
<reference evidence="10" key="1">
    <citation type="journal article" date="2020" name="G3 (Bethesda)">
        <title>High-Quality Assemblies for Three Invasive Social Wasps from the &lt;i&gt;Vespula&lt;/i&gt; Genus.</title>
        <authorList>
            <person name="Harrop T.W.R."/>
            <person name="Guhlin J."/>
            <person name="McLaughlin G.M."/>
            <person name="Permina E."/>
            <person name="Stockwell P."/>
            <person name="Gilligan J."/>
            <person name="Le Lec M.F."/>
            <person name="Gruber M.A.M."/>
            <person name="Quinn O."/>
            <person name="Lovegrove M."/>
            <person name="Duncan E.J."/>
            <person name="Remnant E.J."/>
            <person name="Van Eeckhoven J."/>
            <person name="Graham B."/>
            <person name="Knapp R.A."/>
            <person name="Langford K.W."/>
            <person name="Kronenberg Z."/>
            <person name="Press M.O."/>
            <person name="Eacker S.M."/>
            <person name="Wilson-Rankin E.E."/>
            <person name="Purcell J."/>
            <person name="Lester P.J."/>
            <person name="Dearden P.K."/>
        </authorList>
    </citation>
    <scope>NUCLEOTIDE SEQUENCE</scope>
    <source>
        <strain evidence="10">Volc-1</strain>
    </source>
</reference>
<feature type="transmembrane region" description="Helical" evidence="9">
    <location>
        <begin position="570"/>
        <end position="591"/>
    </location>
</feature>
<keyword evidence="3 9" id="KW-0812">Transmembrane</keyword>
<feature type="transmembrane region" description="Helical" evidence="9">
    <location>
        <begin position="720"/>
        <end position="740"/>
    </location>
</feature>
<comment type="subcellular location">
    <subcellularLocation>
        <location evidence="1">Membrane</location>
        <topology evidence="1">Multi-pass membrane protein</topology>
    </subcellularLocation>
</comment>
<feature type="transmembrane region" description="Helical" evidence="9">
    <location>
        <begin position="975"/>
        <end position="994"/>
    </location>
</feature>
<feature type="transmembrane region" description="Helical" evidence="9">
    <location>
        <begin position="940"/>
        <end position="963"/>
    </location>
</feature>
<keyword evidence="6 9" id="KW-0472">Membrane</keyword>
<dbReference type="GO" id="GO:0004984">
    <property type="term" value="F:olfactory receptor activity"/>
    <property type="evidence" value="ECO:0007669"/>
    <property type="project" value="InterPro"/>
</dbReference>
<keyword evidence="5 9" id="KW-1133">Transmembrane helix</keyword>
<keyword evidence="7" id="KW-0675">Receptor</keyword>
<dbReference type="GO" id="GO:0007165">
    <property type="term" value="P:signal transduction"/>
    <property type="evidence" value="ECO:0007669"/>
    <property type="project" value="UniProtKB-KW"/>
</dbReference>
<dbReference type="InterPro" id="IPR004117">
    <property type="entry name" value="7tm6_olfct_rcpt"/>
</dbReference>
<evidence type="ECO:0000256" key="7">
    <source>
        <dbReference type="ARBA" id="ARBA00023170"/>
    </source>
</evidence>
<feature type="transmembrane region" description="Helical" evidence="9">
    <location>
        <begin position="1228"/>
        <end position="1250"/>
    </location>
</feature>
<feature type="transmembrane region" description="Helical" evidence="9">
    <location>
        <begin position="1114"/>
        <end position="1133"/>
    </location>
</feature>
<accession>A0A834JIJ6</accession>
<keyword evidence="11" id="KW-1185">Reference proteome</keyword>
<feature type="transmembrane region" description="Helical" evidence="9">
    <location>
        <begin position="859"/>
        <end position="880"/>
    </location>
</feature>
<feature type="transmembrane region" description="Helical" evidence="9">
    <location>
        <begin position="1082"/>
        <end position="1102"/>
    </location>
</feature>
<feature type="transmembrane region" description="Helical" evidence="9">
    <location>
        <begin position="214"/>
        <end position="236"/>
    </location>
</feature>
<dbReference type="GO" id="GO:0005886">
    <property type="term" value="C:plasma membrane"/>
    <property type="evidence" value="ECO:0007669"/>
    <property type="project" value="UniProtKB-SubCell"/>
</dbReference>
<dbReference type="EMBL" id="JACSDY010000025">
    <property type="protein sequence ID" value="KAF7387719.1"/>
    <property type="molecule type" value="Genomic_DNA"/>
</dbReference>
<evidence type="ECO:0000256" key="1">
    <source>
        <dbReference type="ARBA" id="ARBA00004141"/>
    </source>
</evidence>
<comment type="caution">
    <text evidence="10">The sequence shown here is derived from an EMBL/GenBank/DDBJ whole genome shotgun (WGS) entry which is preliminary data.</text>
</comment>
<name>A0A834JIJ6_VESPE</name>
<feature type="transmembrane region" description="Helical" evidence="9">
    <location>
        <begin position="810"/>
        <end position="834"/>
    </location>
</feature>
<evidence type="ECO:0000313" key="11">
    <source>
        <dbReference type="Proteomes" id="UP000600918"/>
    </source>
</evidence>
<keyword evidence="2" id="KW-0716">Sensory transduction</keyword>
<sequence length="1298" mass="150582">MTLTKITITRINRESLGKLLMDVKEDSLSEKYKSKDEKEIFYKYTKLPPRFILTAVISMTLAILLYYVNGLKIGLQIAKQNNSMGYQLPYKVLVIIDLSDSRIYALLCAYQTMIIPSIVFGYVGFDCMFVNLSTQIVAQFAILSHKVKEILNNPENYHAGMKKLVLRHYRLIRLAERLENNFNIVIMQQLLGTTIHLCISGYHLLMSKETKDNITLILFILYGFCVISTLFIYCFIGECLIQESTNFGNAIYNYEWYNLPAADSKFLLICMIRTKKPQYLTSGKFAVLSLTIFTDIVKSSMGYLSREKEFFLTITINSGTINVFSSPYNTELELTRERKDDRKKVDEGRRKHFYVTDKLKNFEQFPKEEGLTIQSTTTRVYQFFKHSLPGKMLDRFAEIGIANVLRSFNWSSNLLKCVGIWPLKNYDSIFFFFFTYLSFQFSVTFAQLIHCPKTIYNVVSTVGEIVFLMMTIIKITIARTKREALGKLFTEIKEYSLTEKYETKEEKLMFLNYTKLPPYFIAIIACSMTVSEFLYYTSGLTIGIQIAKQNNSMGYQLPYKTLDIMDIRDIRIYTLICVYEIIVIPSIVFGYVGFDCMFINLTIQVIAQFAILSYKVKAALNNSENYHDGKLINSELCPNEEGLTMQHSTCTRITLFQTEFTTEDARSFCRQSLVNLRRDKMGRDSIVELGIANVRRSFNWSSSLLKCMGIWPLKNYDPIFLFYFTYLFLHCSLAYIQMFLSPKTIDDVLSNIAENIPLTMTITKIMIIRVNRKALSKLFTEIKEYSLTEKYETKEEKMTFLNYTKLPPRFIAITVFSMTMSDILYYTNGLFFGIQVAKENNSMGYQLPYRTLDVDIRDIRIYALICVYQITYIASILFGYVGFDCMFVNLSIQVIAQFAILSYKVKTELNYSKNYHEGMKKLVLRHYRLIRLTEELENNFNIPIMQQLLGTTLHICICGYYVLMGQEMEDSLTTIMFILYIFGVINTLFIYCFIGECFIQESTNFGNAIYNYEWYNLSATDSKFFLMCIMRTKKPQCLTSGKFSVLSLSLFSGELAIANVQKSFKWNAGLLKCMGISPLKNYVPIFLFFFTYLSLHCSLTIAQLICAPKTIDNIISNISENIVLIMTLTKITIARVNREAFRKLFMEIKEYSLTEKYETKEEKMTFLNYTKLPPRFIVITACSMTTSDILYYTSGLIFGIQIGKQNNSMGYQLPYRTLEIMDIKDTRIYALICAYQTIVIPSVLFGYVAFDCMFVNLSVQVIAQFAILSYKVKTVLNNSENYRLGMKELVLRHYRLIR</sequence>
<feature type="transmembrane region" description="Helical" evidence="9">
    <location>
        <begin position="51"/>
        <end position="68"/>
    </location>
</feature>
<feature type="transmembrane region" description="Helical" evidence="9">
    <location>
        <begin position="455"/>
        <end position="477"/>
    </location>
</feature>
<evidence type="ECO:0000256" key="8">
    <source>
        <dbReference type="ARBA" id="ARBA00023224"/>
    </source>
</evidence>
<evidence type="ECO:0000256" key="4">
    <source>
        <dbReference type="ARBA" id="ARBA00022725"/>
    </source>
</evidence>
<evidence type="ECO:0000313" key="10">
    <source>
        <dbReference type="EMBL" id="KAF7387719.1"/>
    </source>
</evidence>
<evidence type="ECO:0000256" key="9">
    <source>
        <dbReference type="SAM" id="Phobius"/>
    </source>
</evidence>
<feature type="transmembrane region" description="Helical" evidence="9">
    <location>
        <begin position="182"/>
        <end position="202"/>
    </location>
</feature>
<dbReference type="PANTHER" id="PTHR21137">
    <property type="entry name" value="ODORANT RECEPTOR"/>
    <property type="match status" value="1"/>
</dbReference>
<dbReference type="GO" id="GO:0005549">
    <property type="term" value="F:odorant binding"/>
    <property type="evidence" value="ECO:0007669"/>
    <property type="project" value="InterPro"/>
</dbReference>
<evidence type="ECO:0000256" key="5">
    <source>
        <dbReference type="ARBA" id="ARBA00022989"/>
    </source>
</evidence>
<proteinExistence type="predicted"/>
<evidence type="ECO:0000256" key="2">
    <source>
        <dbReference type="ARBA" id="ARBA00022606"/>
    </source>
</evidence>